<feature type="compositionally biased region" description="Basic and acidic residues" evidence="9">
    <location>
        <begin position="7"/>
        <end position="22"/>
    </location>
</feature>
<comment type="catalytic activity">
    <reaction evidence="1">
        <text>alpha,alpha-trehalose + H2O = alpha-D-glucose + beta-D-glucose</text>
        <dbReference type="Rhea" id="RHEA:32675"/>
        <dbReference type="ChEBI" id="CHEBI:15377"/>
        <dbReference type="ChEBI" id="CHEBI:15903"/>
        <dbReference type="ChEBI" id="CHEBI:16551"/>
        <dbReference type="ChEBI" id="CHEBI:17925"/>
        <dbReference type="EC" id="3.2.1.28"/>
    </reaction>
</comment>
<keyword evidence="11" id="KW-1185">Reference proteome</keyword>
<dbReference type="STRING" id="6689.A0A3R7MUE6"/>
<dbReference type="AlphaFoldDB" id="A0A3R7MUE6"/>
<feature type="region of interest" description="Disordered" evidence="9">
    <location>
        <begin position="1"/>
        <end position="25"/>
    </location>
</feature>
<comment type="similarity">
    <text evidence="2">Belongs to the glycosyl hydrolase 37 family.</text>
</comment>
<evidence type="ECO:0000256" key="1">
    <source>
        <dbReference type="ARBA" id="ARBA00001576"/>
    </source>
</evidence>
<dbReference type="PANTHER" id="PTHR23403">
    <property type="entry name" value="TREHALASE"/>
    <property type="match status" value="1"/>
</dbReference>
<accession>A0A3R7MUE6</accession>
<dbReference type="InterPro" id="IPR012341">
    <property type="entry name" value="6hp_glycosidase-like_sf"/>
</dbReference>
<evidence type="ECO:0000256" key="5">
    <source>
        <dbReference type="ARBA" id="ARBA00022801"/>
    </source>
</evidence>
<evidence type="ECO:0000256" key="6">
    <source>
        <dbReference type="ARBA" id="ARBA00023295"/>
    </source>
</evidence>
<dbReference type="Proteomes" id="UP000283509">
    <property type="component" value="Unassembled WGS sequence"/>
</dbReference>
<dbReference type="Pfam" id="PF01204">
    <property type="entry name" value="Trehalase"/>
    <property type="match status" value="1"/>
</dbReference>
<evidence type="ECO:0000313" key="11">
    <source>
        <dbReference type="Proteomes" id="UP000283509"/>
    </source>
</evidence>
<sequence length="180" mass="21176">MGRNRRPKESGGDKRHFSEWRKPSASASTCRDLTWIHTNRFPILSPSSPEFLDKVVDPELEQWGRKLNELWKDLGRKISDDVEQNPDKYSQIFVPNPVIVPGGRFREFYYWDSYWTIDGLLLTGMEETVKGMLENFIQMVNDYGMVPNGGRVYYTRRSQPPYLIPMVKLYMDQTNDLQFL</sequence>
<dbReference type="PANTHER" id="PTHR23403:SF1">
    <property type="entry name" value="TREHALASE"/>
    <property type="match status" value="1"/>
</dbReference>
<dbReference type="InterPro" id="IPR001661">
    <property type="entry name" value="Glyco_hydro_37"/>
</dbReference>
<dbReference type="GO" id="GO:0004555">
    <property type="term" value="F:alpha,alpha-trehalase activity"/>
    <property type="evidence" value="ECO:0007669"/>
    <property type="project" value="UniProtKB-EC"/>
</dbReference>
<keyword evidence="5" id="KW-0378">Hydrolase</keyword>
<gene>
    <name evidence="10" type="ORF">C7M84_011816</name>
</gene>
<protein>
    <recommendedName>
        <fullName evidence="4">Trehalase</fullName>
        <ecNumber evidence="3">3.2.1.28</ecNumber>
    </recommendedName>
    <alternativeName>
        <fullName evidence="7">Alpha,alpha-trehalase</fullName>
    </alternativeName>
    <alternativeName>
        <fullName evidence="8">Alpha,alpha-trehalose glucohydrolase</fullName>
    </alternativeName>
</protein>
<dbReference type="SMR" id="A0A3R7MUE6"/>
<name>A0A3R7MUE6_PENVA</name>
<dbReference type="SUPFAM" id="SSF48208">
    <property type="entry name" value="Six-hairpin glycosidases"/>
    <property type="match status" value="1"/>
</dbReference>
<dbReference type="EC" id="3.2.1.28" evidence="3"/>
<dbReference type="InterPro" id="IPR018232">
    <property type="entry name" value="Glyco_hydro_37_CS"/>
</dbReference>
<dbReference type="EMBL" id="QCYY01002495">
    <property type="protein sequence ID" value="ROT69950.1"/>
    <property type="molecule type" value="Genomic_DNA"/>
</dbReference>
<evidence type="ECO:0000256" key="2">
    <source>
        <dbReference type="ARBA" id="ARBA00005615"/>
    </source>
</evidence>
<evidence type="ECO:0000256" key="4">
    <source>
        <dbReference type="ARBA" id="ARBA00019905"/>
    </source>
</evidence>
<feature type="non-terminal residue" evidence="10">
    <location>
        <position position="180"/>
    </location>
</feature>
<reference evidence="10 11" key="2">
    <citation type="submission" date="2019-01" db="EMBL/GenBank/DDBJ databases">
        <title>The decoding of complex shrimp genome reveals the adaptation for benthos swimmer, frequently molting mechanism and breeding impact on genome.</title>
        <authorList>
            <person name="Sun Y."/>
            <person name="Gao Y."/>
            <person name="Yu Y."/>
        </authorList>
    </citation>
    <scope>NUCLEOTIDE SEQUENCE [LARGE SCALE GENOMIC DNA]</scope>
    <source>
        <tissue evidence="10">Muscle</tissue>
    </source>
</reference>
<evidence type="ECO:0000256" key="3">
    <source>
        <dbReference type="ARBA" id="ARBA00012757"/>
    </source>
</evidence>
<organism evidence="10 11">
    <name type="scientific">Penaeus vannamei</name>
    <name type="common">Whiteleg shrimp</name>
    <name type="synonym">Litopenaeus vannamei</name>
    <dbReference type="NCBI Taxonomy" id="6689"/>
    <lineage>
        <taxon>Eukaryota</taxon>
        <taxon>Metazoa</taxon>
        <taxon>Ecdysozoa</taxon>
        <taxon>Arthropoda</taxon>
        <taxon>Crustacea</taxon>
        <taxon>Multicrustacea</taxon>
        <taxon>Malacostraca</taxon>
        <taxon>Eumalacostraca</taxon>
        <taxon>Eucarida</taxon>
        <taxon>Decapoda</taxon>
        <taxon>Dendrobranchiata</taxon>
        <taxon>Penaeoidea</taxon>
        <taxon>Penaeidae</taxon>
        <taxon>Penaeus</taxon>
    </lineage>
</organism>
<evidence type="ECO:0000256" key="8">
    <source>
        <dbReference type="ARBA" id="ARBA00031637"/>
    </source>
</evidence>
<evidence type="ECO:0000256" key="9">
    <source>
        <dbReference type="SAM" id="MobiDB-lite"/>
    </source>
</evidence>
<dbReference type="InterPro" id="IPR008928">
    <property type="entry name" value="6-hairpin_glycosidase_sf"/>
</dbReference>
<dbReference type="OrthoDB" id="3542292at2759"/>
<evidence type="ECO:0000256" key="7">
    <source>
        <dbReference type="ARBA" id="ARBA00030473"/>
    </source>
</evidence>
<proteinExistence type="inferred from homology"/>
<dbReference type="PROSITE" id="PS00927">
    <property type="entry name" value="TREHALASE_1"/>
    <property type="match status" value="1"/>
</dbReference>
<dbReference type="GO" id="GO:0005993">
    <property type="term" value="P:trehalose catabolic process"/>
    <property type="evidence" value="ECO:0007669"/>
    <property type="project" value="TreeGrafter"/>
</dbReference>
<keyword evidence="6" id="KW-0326">Glycosidase</keyword>
<reference evidence="10 11" key="1">
    <citation type="submission" date="2018-04" db="EMBL/GenBank/DDBJ databases">
        <authorList>
            <person name="Zhang X."/>
            <person name="Yuan J."/>
            <person name="Li F."/>
            <person name="Xiang J."/>
        </authorList>
    </citation>
    <scope>NUCLEOTIDE SEQUENCE [LARGE SCALE GENOMIC DNA]</scope>
    <source>
        <tissue evidence="10">Muscle</tissue>
    </source>
</reference>
<comment type="caution">
    <text evidence="10">The sequence shown here is derived from an EMBL/GenBank/DDBJ whole genome shotgun (WGS) entry which is preliminary data.</text>
</comment>
<evidence type="ECO:0000313" key="10">
    <source>
        <dbReference type="EMBL" id="ROT69950.1"/>
    </source>
</evidence>
<dbReference type="Gene3D" id="1.50.10.10">
    <property type="match status" value="1"/>
</dbReference>